<evidence type="ECO:0000313" key="7">
    <source>
        <dbReference type="Proteomes" id="UP001283361"/>
    </source>
</evidence>
<dbReference type="Proteomes" id="UP001283361">
    <property type="component" value="Unassembled WGS sequence"/>
</dbReference>
<dbReference type="AlphaFoldDB" id="A0AAE1E7F7"/>
<keyword evidence="3" id="KW-0378">Hydrolase</keyword>
<evidence type="ECO:0000256" key="3">
    <source>
        <dbReference type="ARBA" id="ARBA00022801"/>
    </source>
</evidence>
<protein>
    <recommendedName>
        <fullName evidence="5">LRAT domain-containing protein</fullName>
    </recommendedName>
</protein>
<dbReference type="PROSITE" id="PS51934">
    <property type="entry name" value="LRAT"/>
    <property type="match status" value="1"/>
</dbReference>
<dbReference type="GO" id="GO:0008970">
    <property type="term" value="F:phospholipase A1 activity"/>
    <property type="evidence" value="ECO:0007669"/>
    <property type="project" value="TreeGrafter"/>
</dbReference>
<comment type="caution">
    <text evidence="6">The sequence shown here is derived from an EMBL/GenBank/DDBJ whole genome shotgun (WGS) entry which is preliminary data.</text>
</comment>
<comment type="similarity">
    <text evidence="1">Belongs to the H-rev107 family.</text>
</comment>
<dbReference type="GO" id="GO:0016410">
    <property type="term" value="F:N-acyltransferase activity"/>
    <property type="evidence" value="ECO:0007669"/>
    <property type="project" value="TreeGrafter"/>
</dbReference>
<dbReference type="Gene3D" id="3.90.1720.10">
    <property type="entry name" value="endopeptidase domain like (from Nostoc punctiforme)"/>
    <property type="match status" value="1"/>
</dbReference>
<sequence>MMKGDDAEVYVDNSADSKWAPLPPQEIIARAKSKEGQSEYGLLHYNCESFVNWCRYNKTESDQVNTVGKLVKILGGAALGMLGSSST</sequence>
<evidence type="ECO:0000256" key="1">
    <source>
        <dbReference type="ARBA" id="ARBA00007824"/>
    </source>
</evidence>
<dbReference type="GO" id="GO:0005737">
    <property type="term" value="C:cytoplasm"/>
    <property type="evidence" value="ECO:0007669"/>
    <property type="project" value="TreeGrafter"/>
</dbReference>
<dbReference type="GO" id="GO:0004623">
    <property type="term" value="F:phospholipase A2 activity"/>
    <property type="evidence" value="ECO:0007669"/>
    <property type="project" value="TreeGrafter"/>
</dbReference>
<dbReference type="Pfam" id="PF04970">
    <property type="entry name" value="LRAT"/>
    <property type="match status" value="1"/>
</dbReference>
<dbReference type="PANTHER" id="PTHR13943:SF77">
    <property type="entry name" value="LRAT DOMAIN-CONTAINING PROTEIN"/>
    <property type="match status" value="1"/>
</dbReference>
<keyword evidence="2" id="KW-0808">Transferase</keyword>
<evidence type="ECO:0000313" key="6">
    <source>
        <dbReference type="EMBL" id="KAK3797174.1"/>
    </source>
</evidence>
<keyword evidence="4" id="KW-0443">Lipid metabolism</keyword>
<proteinExistence type="inferred from homology"/>
<dbReference type="EMBL" id="JAWDGP010000796">
    <property type="protein sequence ID" value="KAK3797174.1"/>
    <property type="molecule type" value="Genomic_DNA"/>
</dbReference>
<keyword evidence="7" id="KW-1185">Reference proteome</keyword>
<dbReference type="PANTHER" id="PTHR13943">
    <property type="entry name" value="HRAS-LIKE SUPPRESSOR - RELATED"/>
    <property type="match status" value="1"/>
</dbReference>
<dbReference type="GO" id="GO:0070292">
    <property type="term" value="P:N-acylphosphatidylethanolamine metabolic process"/>
    <property type="evidence" value="ECO:0007669"/>
    <property type="project" value="TreeGrafter"/>
</dbReference>
<name>A0AAE1E7F7_9GAST</name>
<accession>A0AAE1E7F7</accession>
<feature type="domain" description="LRAT" evidence="5">
    <location>
        <begin position="1"/>
        <end position="63"/>
    </location>
</feature>
<dbReference type="InterPro" id="IPR007053">
    <property type="entry name" value="LRAT_dom"/>
</dbReference>
<organism evidence="6 7">
    <name type="scientific">Elysia crispata</name>
    <name type="common">lettuce slug</name>
    <dbReference type="NCBI Taxonomy" id="231223"/>
    <lineage>
        <taxon>Eukaryota</taxon>
        <taxon>Metazoa</taxon>
        <taxon>Spiralia</taxon>
        <taxon>Lophotrochozoa</taxon>
        <taxon>Mollusca</taxon>
        <taxon>Gastropoda</taxon>
        <taxon>Heterobranchia</taxon>
        <taxon>Euthyneura</taxon>
        <taxon>Panpulmonata</taxon>
        <taxon>Sacoglossa</taxon>
        <taxon>Placobranchoidea</taxon>
        <taxon>Plakobranchidae</taxon>
        <taxon>Elysia</taxon>
    </lineage>
</organism>
<evidence type="ECO:0000256" key="2">
    <source>
        <dbReference type="ARBA" id="ARBA00022679"/>
    </source>
</evidence>
<evidence type="ECO:0000256" key="4">
    <source>
        <dbReference type="ARBA" id="ARBA00023098"/>
    </source>
</evidence>
<evidence type="ECO:0000259" key="5">
    <source>
        <dbReference type="PROSITE" id="PS51934"/>
    </source>
</evidence>
<dbReference type="InterPro" id="IPR051496">
    <property type="entry name" value="H-rev107_PLA/AT"/>
</dbReference>
<gene>
    <name evidence="6" type="ORF">RRG08_015149</name>
</gene>
<reference evidence="6" key="1">
    <citation type="journal article" date="2023" name="G3 (Bethesda)">
        <title>A reference genome for the long-term kleptoplast-retaining sea slug Elysia crispata morphotype clarki.</title>
        <authorList>
            <person name="Eastman K.E."/>
            <person name="Pendleton A.L."/>
            <person name="Shaikh M.A."/>
            <person name="Suttiyut T."/>
            <person name="Ogas R."/>
            <person name="Tomko P."/>
            <person name="Gavelis G."/>
            <person name="Widhalm J.R."/>
            <person name="Wisecaver J.H."/>
        </authorList>
    </citation>
    <scope>NUCLEOTIDE SEQUENCE</scope>
    <source>
        <strain evidence="6">ECLA1</strain>
    </source>
</reference>